<evidence type="ECO:0000259" key="4">
    <source>
        <dbReference type="Pfam" id="PF01095"/>
    </source>
</evidence>
<comment type="pathway">
    <text evidence="1">Glycan metabolism; pectin degradation; 2-dehydro-3-deoxy-D-gluconate from pectin: step 1/5.</text>
</comment>
<dbReference type="Gene3D" id="2.160.20.10">
    <property type="entry name" value="Single-stranded right-handed beta-helix, Pectin lyase-like"/>
    <property type="match status" value="1"/>
</dbReference>
<dbReference type="STRING" id="4537.A0A0E0LSD9"/>
<organism evidence="5">
    <name type="scientific">Oryza punctata</name>
    <name type="common">Red rice</name>
    <dbReference type="NCBI Taxonomy" id="4537"/>
    <lineage>
        <taxon>Eukaryota</taxon>
        <taxon>Viridiplantae</taxon>
        <taxon>Streptophyta</taxon>
        <taxon>Embryophyta</taxon>
        <taxon>Tracheophyta</taxon>
        <taxon>Spermatophyta</taxon>
        <taxon>Magnoliopsida</taxon>
        <taxon>Liliopsida</taxon>
        <taxon>Poales</taxon>
        <taxon>Poaceae</taxon>
        <taxon>BOP clade</taxon>
        <taxon>Oryzoideae</taxon>
        <taxon>Oryzeae</taxon>
        <taxon>Oryzinae</taxon>
        <taxon>Oryza</taxon>
    </lineage>
</organism>
<dbReference type="Gramene" id="OPUNC08G05970.1">
    <property type="protein sequence ID" value="OPUNC08G05970.1"/>
    <property type="gene ID" value="OPUNC08G05970"/>
</dbReference>
<dbReference type="SUPFAM" id="SSF51126">
    <property type="entry name" value="Pectin lyase-like"/>
    <property type="match status" value="1"/>
</dbReference>
<dbReference type="UniPathway" id="UPA00545">
    <property type="reaction ID" value="UER00823"/>
</dbReference>
<evidence type="ECO:0000256" key="1">
    <source>
        <dbReference type="ARBA" id="ARBA00005184"/>
    </source>
</evidence>
<dbReference type="HOGENOM" id="CLU_012243_8_4_1"/>
<feature type="domain" description="Pectinesterase catalytic" evidence="4">
    <location>
        <begin position="17"/>
        <end position="114"/>
    </location>
</feature>
<keyword evidence="6" id="KW-1185">Reference proteome</keyword>
<dbReference type="Pfam" id="PF01095">
    <property type="entry name" value="Pectinesterase"/>
    <property type="match status" value="1"/>
</dbReference>
<dbReference type="PANTHER" id="PTHR31707">
    <property type="entry name" value="PECTINESTERASE"/>
    <property type="match status" value="1"/>
</dbReference>
<dbReference type="InterPro" id="IPR011050">
    <property type="entry name" value="Pectin_lyase_fold/virulence"/>
</dbReference>
<dbReference type="GO" id="GO:0030599">
    <property type="term" value="F:pectinesterase activity"/>
    <property type="evidence" value="ECO:0007669"/>
    <property type="project" value="InterPro"/>
</dbReference>
<dbReference type="AlphaFoldDB" id="A0A0E0LSD9"/>
<dbReference type="InterPro" id="IPR012334">
    <property type="entry name" value="Pectin_lyas_fold"/>
</dbReference>
<reference evidence="5" key="2">
    <citation type="submission" date="2018-05" db="EMBL/GenBank/DDBJ databases">
        <title>OpunRS2 (Oryza punctata Reference Sequence Version 2).</title>
        <authorList>
            <person name="Zhang J."/>
            <person name="Kudrna D."/>
            <person name="Lee S."/>
            <person name="Talag J."/>
            <person name="Welchert J."/>
            <person name="Wing R.A."/>
        </authorList>
    </citation>
    <scope>NUCLEOTIDE SEQUENCE [LARGE SCALE GENOMIC DNA]</scope>
</reference>
<dbReference type="EnsemblPlants" id="OPUNC08G05970.1">
    <property type="protein sequence ID" value="OPUNC08G05970.1"/>
    <property type="gene ID" value="OPUNC08G05970"/>
</dbReference>
<evidence type="ECO:0000256" key="2">
    <source>
        <dbReference type="ARBA" id="ARBA00022801"/>
    </source>
</evidence>
<evidence type="ECO:0000313" key="5">
    <source>
        <dbReference type="EnsemblPlants" id="OPUNC08G05970.1"/>
    </source>
</evidence>
<reference evidence="5" key="1">
    <citation type="submission" date="2015-04" db="UniProtKB">
        <authorList>
            <consortium name="EnsemblPlants"/>
        </authorList>
    </citation>
    <scope>IDENTIFICATION</scope>
</reference>
<protein>
    <submittedName>
        <fullName evidence="5">Pectinesterase</fullName>
    </submittedName>
</protein>
<evidence type="ECO:0000313" key="6">
    <source>
        <dbReference type="Proteomes" id="UP000026962"/>
    </source>
</evidence>
<keyword evidence="2" id="KW-0378">Hydrolase</keyword>
<evidence type="ECO:0000256" key="3">
    <source>
        <dbReference type="ARBA" id="ARBA00023085"/>
    </source>
</evidence>
<keyword evidence="3" id="KW-0063">Aspartyl esterase</keyword>
<accession>A0A0E0LSD9</accession>
<dbReference type="OMA" id="REHEDSM"/>
<dbReference type="GO" id="GO:0042545">
    <property type="term" value="P:cell wall modification"/>
    <property type="evidence" value="ECO:0007669"/>
    <property type="project" value="InterPro"/>
</dbReference>
<proteinExistence type="predicted"/>
<dbReference type="InterPro" id="IPR000070">
    <property type="entry name" value="Pectinesterase_cat"/>
</dbReference>
<dbReference type="GO" id="GO:0045490">
    <property type="term" value="P:pectin catabolic process"/>
    <property type="evidence" value="ECO:0007669"/>
    <property type="project" value="UniProtKB-UniPathway"/>
</dbReference>
<dbReference type="Proteomes" id="UP000026962">
    <property type="component" value="Chromosome 8"/>
</dbReference>
<sequence>MWSPAQISVTVVVNVSTEEDLTGVDTYLGRPWHPYSRVIFMSSYLDGNVVNPKGWVAWYINNATNERSTASTVYYAEYNNTGAGAIVSHRVHWKGFHLLTTDEVRDFTVENFIGAALWLPETNVSFHLDLGL</sequence>
<name>A0A0E0LSD9_ORYPU</name>